<feature type="signal peptide" evidence="1">
    <location>
        <begin position="1"/>
        <end position="26"/>
    </location>
</feature>
<dbReference type="EMBL" id="FOQO01000001">
    <property type="protein sequence ID" value="SFH85268.1"/>
    <property type="molecule type" value="Genomic_DNA"/>
</dbReference>
<dbReference type="Proteomes" id="UP000198670">
    <property type="component" value="Unassembled WGS sequence"/>
</dbReference>
<feature type="chain" id="PRO_5011469966" evidence="1">
    <location>
        <begin position="27"/>
        <end position="185"/>
    </location>
</feature>
<protein>
    <submittedName>
        <fullName evidence="2">Uncharacterized protein</fullName>
    </submittedName>
</protein>
<dbReference type="STRING" id="1477437.SAMN05444682_101435"/>
<gene>
    <name evidence="2" type="ORF">SAMN05444682_101435</name>
</gene>
<name>A0A1I3DFD2_9SPHI</name>
<keyword evidence="1" id="KW-0732">Signal</keyword>
<proteinExistence type="predicted"/>
<dbReference type="AlphaFoldDB" id="A0A1I3DFD2"/>
<accession>A0A1I3DFD2</accession>
<reference evidence="2 3" key="1">
    <citation type="submission" date="2016-10" db="EMBL/GenBank/DDBJ databases">
        <authorList>
            <person name="de Groot N.N."/>
        </authorList>
    </citation>
    <scope>NUCLEOTIDE SEQUENCE [LARGE SCALE GENOMIC DNA]</scope>
    <source>
        <strain evidence="2 3">RK1</strain>
    </source>
</reference>
<evidence type="ECO:0000256" key="1">
    <source>
        <dbReference type="SAM" id="SignalP"/>
    </source>
</evidence>
<sequence length="185" mass="20574">MVQMLRTYISLPIFVACLCCAFCGRAQPTPGKEKIVIDFPGEYRWKSTGIPKDTKGIRGTAYSIRGSAAEKAPVKTVTVTTIDRRYYPMKALGTPEEKWEFEKAGCPEASLDIVDKKTVNGRTSILFVIKATRSSDETCGSTVLLTYVAEGPTALHTVELVIPQEHFTPELQQQWRDALLQSQIE</sequence>
<dbReference type="PROSITE" id="PS51257">
    <property type="entry name" value="PROKAR_LIPOPROTEIN"/>
    <property type="match status" value="1"/>
</dbReference>
<evidence type="ECO:0000313" key="2">
    <source>
        <dbReference type="EMBL" id="SFH85268.1"/>
    </source>
</evidence>
<evidence type="ECO:0000313" key="3">
    <source>
        <dbReference type="Proteomes" id="UP000198670"/>
    </source>
</evidence>
<organism evidence="2 3">
    <name type="scientific">Parapedobacter indicus</name>
    <dbReference type="NCBI Taxonomy" id="1477437"/>
    <lineage>
        <taxon>Bacteria</taxon>
        <taxon>Pseudomonadati</taxon>
        <taxon>Bacteroidota</taxon>
        <taxon>Sphingobacteriia</taxon>
        <taxon>Sphingobacteriales</taxon>
        <taxon>Sphingobacteriaceae</taxon>
        <taxon>Parapedobacter</taxon>
    </lineage>
</organism>
<keyword evidence="3" id="KW-1185">Reference proteome</keyword>